<dbReference type="AlphaFoldDB" id="A0A7J8R5H4"/>
<dbReference type="InterPro" id="IPR025525">
    <property type="entry name" value="hAT-like_transposase_RNase-H"/>
</dbReference>
<organism evidence="2 3">
    <name type="scientific">Gossypium davidsonii</name>
    <name type="common">Davidson's cotton</name>
    <name type="synonym">Gossypium klotzschianum subsp. davidsonii</name>
    <dbReference type="NCBI Taxonomy" id="34287"/>
    <lineage>
        <taxon>Eukaryota</taxon>
        <taxon>Viridiplantae</taxon>
        <taxon>Streptophyta</taxon>
        <taxon>Embryophyta</taxon>
        <taxon>Tracheophyta</taxon>
        <taxon>Spermatophyta</taxon>
        <taxon>Magnoliopsida</taxon>
        <taxon>eudicotyledons</taxon>
        <taxon>Gunneridae</taxon>
        <taxon>Pentapetalae</taxon>
        <taxon>rosids</taxon>
        <taxon>malvids</taxon>
        <taxon>Malvales</taxon>
        <taxon>Malvaceae</taxon>
        <taxon>Malvoideae</taxon>
        <taxon>Gossypium</taxon>
    </lineage>
</organism>
<evidence type="ECO:0000313" key="3">
    <source>
        <dbReference type="Proteomes" id="UP000593561"/>
    </source>
</evidence>
<dbReference type="Pfam" id="PF14372">
    <property type="entry name" value="hAT-like_RNase-H"/>
    <property type="match status" value="1"/>
</dbReference>
<reference evidence="2 3" key="1">
    <citation type="journal article" date="2019" name="Genome Biol. Evol.">
        <title>Insights into the evolution of the New World diploid cottons (Gossypium, subgenus Houzingenia) based on genome sequencing.</title>
        <authorList>
            <person name="Grover C.E."/>
            <person name="Arick M.A. 2nd"/>
            <person name="Thrash A."/>
            <person name="Conover J.L."/>
            <person name="Sanders W.S."/>
            <person name="Peterson D.G."/>
            <person name="Frelichowski J.E."/>
            <person name="Scheffler J.A."/>
            <person name="Scheffler B.E."/>
            <person name="Wendel J.F."/>
        </authorList>
    </citation>
    <scope>NUCLEOTIDE SEQUENCE [LARGE SCALE GENOMIC DNA]</scope>
    <source>
        <strain evidence="2">27</strain>
        <tissue evidence="2">Leaf</tissue>
    </source>
</reference>
<protein>
    <recommendedName>
        <fullName evidence="1">hAT-like transposase RNase-H fold domain-containing protein</fullName>
    </recommendedName>
</protein>
<keyword evidence="3" id="KW-1185">Reference proteome</keyword>
<dbReference type="PANTHER" id="PTHR23272:SF182">
    <property type="entry name" value="OS09G0381850 PROTEIN"/>
    <property type="match status" value="1"/>
</dbReference>
<dbReference type="GO" id="GO:0003677">
    <property type="term" value="F:DNA binding"/>
    <property type="evidence" value="ECO:0007669"/>
    <property type="project" value="InterPro"/>
</dbReference>
<accession>A0A7J8R5H4</accession>
<dbReference type="PANTHER" id="PTHR23272">
    <property type="entry name" value="BED FINGER-RELATED"/>
    <property type="match status" value="1"/>
</dbReference>
<evidence type="ECO:0000259" key="1">
    <source>
        <dbReference type="Pfam" id="PF14372"/>
    </source>
</evidence>
<dbReference type="Proteomes" id="UP000593561">
    <property type="component" value="Unassembled WGS sequence"/>
</dbReference>
<dbReference type="InterPro" id="IPR012337">
    <property type="entry name" value="RNaseH-like_sf"/>
</dbReference>
<dbReference type="EMBL" id="JABFAC010000003">
    <property type="protein sequence ID" value="MBA0608833.1"/>
    <property type="molecule type" value="Genomic_DNA"/>
</dbReference>
<proteinExistence type="predicted"/>
<evidence type="ECO:0000313" key="2">
    <source>
        <dbReference type="EMBL" id="MBA0608833.1"/>
    </source>
</evidence>
<gene>
    <name evidence="2" type="ORF">Godav_021011</name>
</gene>
<name>A0A7J8R5H4_GOSDV</name>
<comment type="caution">
    <text evidence="2">The sequence shown here is derived from an EMBL/GenBank/DDBJ whole genome shotgun (WGS) entry which is preliminary data.</text>
</comment>
<dbReference type="SUPFAM" id="SSF53098">
    <property type="entry name" value="Ribonuclease H-like"/>
    <property type="match status" value="1"/>
</dbReference>
<sequence length="162" mass="18983">MFGDIVKQLYLPKKKLILDCCTRWNATYAMLSCVLEFKDVFMRYVQQDASYKYLPCDEDWTRVEESIKELLMEKYLSVELWMRQMADKMQIKFDKYWGECNLLISIGAILDPKNKMKLIDFSFHLYKEYVDEYAITNVGTSMENDLQGSGVSNASITSKIGK</sequence>
<feature type="domain" description="hAT-like transposase RNase-H fold" evidence="1">
    <location>
        <begin position="66"/>
        <end position="143"/>
    </location>
</feature>